<accession>S4GZ14</accession>
<dbReference type="PATRIC" id="fig|1261066.4.peg.606"/>
<reference evidence="1 2" key="1">
    <citation type="submission" date="2013-06" db="EMBL/GenBank/DDBJ databases">
        <authorList>
            <person name="Weinstock G."/>
            <person name="Sodergren E."/>
            <person name="Lobos E.A."/>
            <person name="Fulton L."/>
            <person name="Fulton R."/>
            <person name="Courtney L."/>
            <person name="Fronick C."/>
            <person name="O'Laughlin M."/>
            <person name="Godfrey J."/>
            <person name="Wilson R.M."/>
            <person name="Miner T."/>
            <person name="Farmer C."/>
            <person name="Delehaunty K."/>
            <person name="Cordes M."/>
            <person name="Minx P."/>
            <person name="Tomlinson C."/>
            <person name="Chen J."/>
            <person name="Wollam A."/>
            <person name="Pepin K.H."/>
            <person name="Bhonagiri V."/>
            <person name="Zhang X."/>
            <person name="Warren W."/>
            <person name="Mitreva M."/>
            <person name="Mardis E.R."/>
            <person name="Wilson R.K."/>
        </authorList>
    </citation>
    <scope>NUCLEOTIDE SEQUENCE [LARGE SCALE GENOMIC DNA]</scope>
    <source>
        <strain evidence="1 2">JCP8108</strain>
    </source>
</reference>
<name>S4GZ14_GARVA</name>
<proteinExistence type="predicted"/>
<evidence type="ECO:0000313" key="1">
    <source>
        <dbReference type="EMBL" id="EPI48198.1"/>
    </source>
</evidence>
<dbReference type="HOGENOM" id="CLU_3216707_0_0_11"/>
<dbReference type="AlphaFoldDB" id="S4GZ14"/>
<dbReference type="EMBL" id="ATJJ01000037">
    <property type="protein sequence ID" value="EPI48198.1"/>
    <property type="molecule type" value="Genomic_DNA"/>
</dbReference>
<protein>
    <submittedName>
        <fullName evidence="1">Uncharacterized protein</fullName>
    </submittedName>
</protein>
<organism evidence="1 2">
    <name type="scientific">Gardnerella vaginalis JCP8108</name>
    <dbReference type="NCBI Taxonomy" id="1261066"/>
    <lineage>
        <taxon>Bacteria</taxon>
        <taxon>Bacillati</taxon>
        <taxon>Actinomycetota</taxon>
        <taxon>Actinomycetes</taxon>
        <taxon>Bifidobacteriales</taxon>
        <taxon>Bifidobacteriaceae</taxon>
        <taxon>Gardnerella</taxon>
    </lineage>
</organism>
<comment type="caution">
    <text evidence="1">The sequence shown here is derived from an EMBL/GenBank/DDBJ whole genome shotgun (WGS) entry which is preliminary data.</text>
</comment>
<evidence type="ECO:0000313" key="2">
    <source>
        <dbReference type="Proteomes" id="UP000014521"/>
    </source>
</evidence>
<sequence length="44" mass="5363">MRIFVMRACEIRILARIRKFLVLFVNRSVRNYCVIFSKIIDKTE</sequence>
<gene>
    <name evidence="1" type="ORF">HMPREF1581_00668</name>
</gene>
<dbReference type="Proteomes" id="UP000014521">
    <property type="component" value="Unassembled WGS sequence"/>
</dbReference>